<dbReference type="Gene3D" id="3.40.50.1820">
    <property type="entry name" value="alpha/beta hydrolase"/>
    <property type="match status" value="1"/>
</dbReference>
<evidence type="ECO:0000313" key="4">
    <source>
        <dbReference type="EMBL" id="QES32405.1"/>
    </source>
</evidence>
<keyword evidence="2" id="KW-0732">Signal</keyword>
<dbReference type="Pfam" id="PF00561">
    <property type="entry name" value="Abhydrolase_1"/>
    <property type="match status" value="1"/>
</dbReference>
<gene>
    <name evidence="4" type="ORF">DEJ48_02380</name>
</gene>
<dbReference type="InterPro" id="IPR050266">
    <property type="entry name" value="AB_hydrolase_sf"/>
</dbReference>
<dbReference type="GO" id="GO:0016020">
    <property type="term" value="C:membrane"/>
    <property type="evidence" value="ECO:0007669"/>
    <property type="project" value="TreeGrafter"/>
</dbReference>
<organism evidence="4 5">
    <name type="scientific">Streptomyces venezuelae</name>
    <dbReference type="NCBI Taxonomy" id="54571"/>
    <lineage>
        <taxon>Bacteria</taxon>
        <taxon>Bacillati</taxon>
        <taxon>Actinomycetota</taxon>
        <taxon>Actinomycetes</taxon>
        <taxon>Kitasatosporales</taxon>
        <taxon>Streptomycetaceae</taxon>
        <taxon>Streptomyces</taxon>
    </lineage>
</organism>
<dbReference type="AlphaFoldDB" id="A0A5P2BPJ9"/>
<dbReference type="GO" id="GO:0016787">
    <property type="term" value="F:hydrolase activity"/>
    <property type="evidence" value="ECO:0007669"/>
    <property type="project" value="UniProtKB-KW"/>
</dbReference>
<keyword evidence="4" id="KW-0378">Hydrolase</keyword>
<dbReference type="SUPFAM" id="SSF53474">
    <property type="entry name" value="alpha/beta-Hydrolases"/>
    <property type="match status" value="1"/>
</dbReference>
<evidence type="ECO:0000313" key="5">
    <source>
        <dbReference type="Proteomes" id="UP000322927"/>
    </source>
</evidence>
<dbReference type="RefSeq" id="WP_150214009.1">
    <property type="nucleotide sequence ID" value="NZ_CP029192.1"/>
</dbReference>
<evidence type="ECO:0000259" key="3">
    <source>
        <dbReference type="Pfam" id="PF00561"/>
    </source>
</evidence>
<dbReference type="OrthoDB" id="2987348at2"/>
<dbReference type="InterPro" id="IPR000639">
    <property type="entry name" value="Epox_hydrolase-like"/>
</dbReference>
<proteinExistence type="predicted"/>
<dbReference type="InterPro" id="IPR029058">
    <property type="entry name" value="AB_hydrolase_fold"/>
</dbReference>
<feature type="compositionally biased region" description="Low complexity" evidence="1">
    <location>
        <begin position="49"/>
        <end position="58"/>
    </location>
</feature>
<feature type="region of interest" description="Disordered" evidence="1">
    <location>
        <begin position="33"/>
        <end position="69"/>
    </location>
</feature>
<dbReference type="InterPro" id="IPR000073">
    <property type="entry name" value="AB_hydrolase_1"/>
</dbReference>
<dbReference type="Proteomes" id="UP000322927">
    <property type="component" value="Chromosome"/>
</dbReference>
<feature type="signal peptide" evidence="2">
    <location>
        <begin position="1"/>
        <end position="33"/>
    </location>
</feature>
<evidence type="ECO:0000256" key="2">
    <source>
        <dbReference type="SAM" id="SignalP"/>
    </source>
</evidence>
<dbReference type="PRINTS" id="PR00412">
    <property type="entry name" value="EPOXHYDRLASE"/>
</dbReference>
<feature type="chain" id="PRO_5025006839" evidence="2">
    <location>
        <begin position="34"/>
        <end position="372"/>
    </location>
</feature>
<dbReference type="EMBL" id="CP029192">
    <property type="protein sequence ID" value="QES32405.1"/>
    <property type="molecule type" value="Genomic_DNA"/>
</dbReference>
<accession>A0A5P2BPJ9</accession>
<protein>
    <submittedName>
        <fullName evidence="4">Alpha/beta hydrolase</fullName>
    </submittedName>
</protein>
<feature type="domain" description="AB hydrolase-1" evidence="3">
    <location>
        <begin position="97"/>
        <end position="353"/>
    </location>
</feature>
<evidence type="ECO:0000256" key="1">
    <source>
        <dbReference type="SAM" id="MobiDB-lite"/>
    </source>
</evidence>
<dbReference type="PANTHER" id="PTHR43798:SF33">
    <property type="entry name" value="HYDROLASE, PUTATIVE (AFU_ORTHOLOGUE AFUA_2G14860)-RELATED"/>
    <property type="match status" value="1"/>
</dbReference>
<dbReference type="PANTHER" id="PTHR43798">
    <property type="entry name" value="MONOACYLGLYCEROL LIPASE"/>
    <property type="match status" value="1"/>
</dbReference>
<name>A0A5P2BPJ9_STRVZ</name>
<sequence>MFDRRTCSKVAGLGTGAAAVSLAGTGLQTQAFAATASPRHGEGPGSGPGHAPSTTTPAAPAPPTVAPGTHTEFARMKHVKAGVLDIHYAEAGPAHGPVVLCLHGWPYDIHSFVDVAPLLACLGYRVIVPYLRGHGGTRFLSSRTPRTAEQSAVALDIVALMDALKIDKAVLAGFDWGSRTADIIAALWPDRVKALVSASGYLITDVKAQLEPAAPGVEHNWWYQWYFATERGKRTMENVDDRIAFCRYVWSLVSPNWDFDDATFARTAEAFRNPDYAAIVLFNYRWRIGLVEGEPRYDRYEKLLAAQPSIHVPTITLDAALDPFTPPGEGSSYRKHFTGPYEHRTVADIGHNLPQEAPTAFAHAVVDADRHL</sequence>
<reference evidence="4 5" key="1">
    <citation type="submission" date="2018-05" db="EMBL/GenBank/DDBJ databases">
        <title>Streptomyces venezuelae.</title>
        <authorList>
            <person name="Kim W."/>
            <person name="Lee N."/>
            <person name="Cho B.-K."/>
        </authorList>
    </citation>
    <scope>NUCLEOTIDE SEQUENCE [LARGE SCALE GENOMIC DNA]</scope>
    <source>
        <strain evidence="4 5">ATCC 14584</strain>
    </source>
</reference>